<gene>
    <name evidence="2" type="ORF">F2Q68_00045291</name>
</gene>
<comment type="caution">
    <text evidence="2">The sequence shown here is derived from an EMBL/GenBank/DDBJ whole genome shotgun (WGS) entry which is preliminary data.</text>
</comment>
<protein>
    <submittedName>
        <fullName evidence="2">Uncharacterized protein</fullName>
    </submittedName>
</protein>
<sequence length="136" mass="15365">MLLDRLCHPSRYTQTAAKIKISQQVKTCFLCFHSVIYDTKNGAQIEWKLKDCIAVHKLLDTVLLDSEAASRWKSRCAEYFPCSTYFEGKRSSVMPDSVYNSSRKSNENGDTPNHPMGQTEMSDGQVEAFKSLSVST</sequence>
<reference evidence="2" key="1">
    <citation type="submission" date="2019-12" db="EMBL/GenBank/DDBJ databases">
        <title>Genome sequencing and annotation of Brassica cretica.</title>
        <authorList>
            <person name="Studholme D.J."/>
            <person name="Sarris P.F."/>
        </authorList>
    </citation>
    <scope>NUCLEOTIDE SEQUENCE</scope>
    <source>
        <strain evidence="2">PFS-001/15</strain>
        <tissue evidence="2">Leaf</tissue>
    </source>
</reference>
<dbReference type="AlphaFoldDB" id="A0A8S9LJP9"/>
<accession>A0A8S9LJP9</accession>
<evidence type="ECO:0000313" key="2">
    <source>
        <dbReference type="EMBL" id="KAF2607385.1"/>
    </source>
</evidence>
<organism evidence="2 3">
    <name type="scientific">Brassica cretica</name>
    <name type="common">Mustard</name>
    <dbReference type="NCBI Taxonomy" id="69181"/>
    <lineage>
        <taxon>Eukaryota</taxon>
        <taxon>Viridiplantae</taxon>
        <taxon>Streptophyta</taxon>
        <taxon>Embryophyta</taxon>
        <taxon>Tracheophyta</taxon>
        <taxon>Spermatophyta</taxon>
        <taxon>Magnoliopsida</taxon>
        <taxon>eudicotyledons</taxon>
        <taxon>Gunneridae</taxon>
        <taxon>Pentapetalae</taxon>
        <taxon>rosids</taxon>
        <taxon>malvids</taxon>
        <taxon>Brassicales</taxon>
        <taxon>Brassicaceae</taxon>
        <taxon>Brassiceae</taxon>
        <taxon>Brassica</taxon>
    </lineage>
</organism>
<dbReference type="EMBL" id="QGKW02000276">
    <property type="protein sequence ID" value="KAF2607385.1"/>
    <property type="molecule type" value="Genomic_DNA"/>
</dbReference>
<dbReference type="Proteomes" id="UP000712281">
    <property type="component" value="Unassembled WGS sequence"/>
</dbReference>
<evidence type="ECO:0000313" key="3">
    <source>
        <dbReference type="Proteomes" id="UP000712281"/>
    </source>
</evidence>
<name>A0A8S9LJP9_BRACR</name>
<proteinExistence type="predicted"/>
<feature type="compositionally biased region" description="Polar residues" evidence="1">
    <location>
        <begin position="98"/>
        <end position="111"/>
    </location>
</feature>
<feature type="region of interest" description="Disordered" evidence="1">
    <location>
        <begin position="88"/>
        <end position="136"/>
    </location>
</feature>
<evidence type="ECO:0000256" key="1">
    <source>
        <dbReference type="SAM" id="MobiDB-lite"/>
    </source>
</evidence>